<keyword evidence="6" id="KW-0902">Two-component regulatory system</keyword>
<sequence>MRLNFSSRSIAVLLSVLVATVLTALVFIAPTLPLQQGVLAAGITIAACFLLLYLMFEALIFREVNNIYEGLEHIKRKEFRRMSSKFLFRPEPLKRMRDEILDMALRKQQEIDELRRLQELRREFLADVSHELKTPIFAAQGFVHTVLDEEEEGNGMDAGTRRKFLRKAATSLDALDTLVQDLVTISQLEKGVLRMRRQPFDLAQLVRDIFEQLELKAAQRQVHLELLEPAPGTPAGPVRVLADRNRIRQVLINLIDNAIKYGREQGHVRVSLQPTGKNVRISVQDDGEGIPKQHQNRIFERFYRIDKSRTRESRAAGGSGLGLAISKHIVEAHKSTIRVRSELGQGTTLEFKLPRPKVEVRSEK</sequence>
<organism evidence="9 10">
    <name type="scientific">Hymenobacter amundsenii</name>
    <dbReference type="NCBI Taxonomy" id="2006685"/>
    <lineage>
        <taxon>Bacteria</taxon>
        <taxon>Pseudomonadati</taxon>
        <taxon>Bacteroidota</taxon>
        <taxon>Cytophagia</taxon>
        <taxon>Cytophagales</taxon>
        <taxon>Hymenobacteraceae</taxon>
        <taxon>Hymenobacter</taxon>
    </lineage>
</organism>
<dbReference type="PRINTS" id="PR00344">
    <property type="entry name" value="BCTRLSENSOR"/>
</dbReference>
<dbReference type="PROSITE" id="PS50109">
    <property type="entry name" value="HIS_KIN"/>
    <property type="match status" value="1"/>
</dbReference>
<dbReference type="InterPro" id="IPR036890">
    <property type="entry name" value="HATPase_C_sf"/>
</dbReference>
<dbReference type="InterPro" id="IPR003594">
    <property type="entry name" value="HATPase_dom"/>
</dbReference>
<dbReference type="AlphaFoldDB" id="A0A246FKN6"/>
<dbReference type="OrthoDB" id="9813151at2"/>
<dbReference type="GO" id="GO:0000155">
    <property type="term" value="F:phosphorelay sensor kinase activity"/>
    <property type="evidence" value="ECO:0007669"/>
    <property type="project" value="InterPro"/>
</dbReference>
<dbReference type="EC" id="2.7.13.3" evidence="2"/>
<proteinExistence type="predicted"/>
<dbReference type="PANTHER" id="PTHR43711">
    <property type="entry name" value="TWO-COMPONENT HISTIDINE KINASE"/>
    <property type="match status" value="1"/>
</dbReference>
<feature type="transmembrane region" description="Helical" evidence="7">
    <location>
        <begin position="38"/>
        <end position="56"/>
    </location>
</feature>
<dbReference type="Pfam" id="PF00512">
    <property type="entry name" value="HisKA"/>
    <property type="match status" value="1"/>
</dbReference>
<dbReference type="SUPFAM" id="SSF47384">
    <property type="entry name" value="Homodimeric domain of signal transducing histidine kinase"/>
    <property type="match status" value="1"/>
</dbReference>
<evidence type="ECO:0000313" key="9">
    <source>
        <dbReference type="EMBL" id="OWP63111.1"/>
    </source>
</evidence>
<evidence type="ECO:0000256" key="6">
    <source>
        <dbReference type="ARBA" id="ARBA00023012"/>
    </source>
</evidence>
<dbReference type="CDD" id="cd00082">
    <property type="entry name" value="HisKA"/>
    <property type="match status" value="1"/>
</dbReference>
<dbReference type="Gene3D" id="1.10.287.130">
    <property type="match status" value="1"/>
</dbReference>
<dbReference type="InterPro" id="IPR036097">
    <property type="entry name" value="HisK_dim/P_sf"/>
</dbReference>
<dbReference type="Proteomes" id="UP000197277">
    <property type="component" value="Unassembled WGS sequence"/>
</dbReference>
<dbReference type="Pfam" id="PF02518">
    <property type="entry name" value="HATPase_c"/>
    <property type="match status" value="1"/>
</dbReference>
<comment type="caution">
    <text evidence="9">The sequence shown here is derived from an EMBL/GenBank/DDBJ whole genome shotgun (WGS) entry which is preliminary data.</text>
</comment>
<keyword evidence="7" id="KW-0812">Transmembrane</keyword>
<dbReference type="SUPFAM" id="SSF55874">
    <property type="entry name" value="ATPase domain of HSP90 chaperone/DNA topoisomerase II/histidine kinase"/>
    <property type="match status" value="1"/>
</dbReference>
<keyword evidence="10" id="KW-1185">Reference proteome</keyword>
<evidence type="ECO:0000259" key="8">
    <source>
        <dbReference type="PROSITE" id="PS50109"/>
    </source>
</evidence>
<evidence type="ECO:0000256" key="4">
    <source>
        <dbReference type="ARBA" id="ARBA00022679"/>
    </source>
</evidence>
<keyword evidence="5 9" id="KW-0418">Kinase</keyword>
<dbReference type="SMART" id="SM00388">
    <property type="entry name" value="HisKA"/>
    <property type="match status" value="1"/>
</dbReference>
<dbReference type="InterPro" id="IPR004358">
    <property type="entry name" value="Sig_transdc_His_kin-like_C"/>
</dbReference>
<dbReference type="FunFam" id="3.30.565.10:FF:000006">
    <property type="entry name" value="Sensor histidine kinase WalK"/>
    <property type="match status" value="1"/>
</dbReference>
<gene>
    <name evidence="9" type="ORF">CDA63_10460</name>
</gene>
<comment type="catalytic activity">
    <reaction evidence="1">
        <text>ATP + protein L-histidine = ADP + protein N-phospho-L-histidine.</text>
        <dbReference type="EC" id="2.7.13.3"/>
    </reaction>
</comment>
<evidence type="ECO:0000313" key="10">
    <source>
        <dbReference type="Proteomes" id="UP000197277"/>
    </source>
</evidence>
<feature type="domain" description="Histidine kinase" evidence="8">
    <location>
        <begin position="127"/>
        <end position="357"/>
    </location>
</feature>
<keyword evidence="3" id="KW-0597">Phosphoprotein</keyword>
<dbReference type="InterPro" id="IPR003661">
    <property type="entry name" value="HisK_dim/P_dom"/>
</dbReference>
<evidence type="ECO:0000256" key="2">
    <source>
        <dbReference type="ARBA" id="ARBA00012438"/>
    </source>
</evidence>
<keyword evidence="4" id="KW-0808">Transferase</keyword>
<dbReference type="EMBL" id="NIRR01000015">
    <property type="protein sequence ID" value="OWP63111.1"/>
    <property type="molecule type" value="Genomic_DNA"/>
</dbReference>
<keyword evidence="7" id="KW-0472">Membrane</keyword>
<evidence type="ECO:0000256" key="1">
    <source>
        <dbReference type="ARBA" id="ARBA00000085"/>
    </source>
</evidence>
<dbReference type="Gene3D" id="3.30.565.10">
    <property type="entry name" value="Histidine kinase-like ATPase, C-terminal domain"/>
    <property type="match status" value="1"/>
</dbReference>
<keyword evidence="7" id="KW-1133">Transmembrane helix</keyword>
<reference evidence="9 10" key="1">
    <citation type="submission" date="2017-06" db="EMBL/GenBank/DDBJ databases">
        <title>Hymenobacter amundsenii sp. nov. isolated from regoliths in Antarctica.</title>
        <authorList>
            <person name="Sedlacek I."/>
            <person name="Kralova S."/>
            <person name="Pantucek R."/>
            <person name="Svec P."/>
            <person name="Holochova P."/>
            <person name="Stankova E."/>
            <person name="Vrbovska V."/>
            <person name="Busse H.-J."/>
        </authorList>
    </citation>
    <scope>NUCLEOTIDE SEQUENCE [LARGE SCALE GENOMIC DNA]</scope>
    <source>
        <strain evidence="9 10">CCM 8682</strain>
    </source>
</reference>
<feature type="transmembrane region" description="Helical" evidence="7">
    <location>
        <begin position="12"/>
        <end position="32"/>
    </location>
</feature>
<dbReference type="SMART" id="SM00387">
    <property type="entry name" value="HATPase_c"/>
    <property type="match status" value="1"/>
</dbReference>
<name>A0A246FKN6_9BACT</name>
<evidence type="ECO:0000256" key="3">
    <source>
        <dbReference type="ARBA" id="ARBA00022553"/>
    </source>
</evidence>
<dbReference type="CDD" id="cd00075">
    <property type="entry name" value="HATPase"/>
    <property type="match status" value="1"/>
</dbReference>
<dbReference type="PANTHER" id="PTHR43711:SF1">
    <property type="entry name" value="HISTIDINE KINASE 1"/>
    <property type="match status" value="1"/>
</dbReference>
<dbReference type="RefSeq" id="WP_088464405.1">
    <property type="nucleotide sequence ID" value="NZ_NIRR01000015.1"/>
</dbReference>
<dbReference type="InterPro" id="IPR050736">
    <property type="entry name" value="Sensor_HK_Regulatory"/>
</dbReference>
<evidence type="ECO:0000256" key="7">
    <source>
        <dbReference type="SAM" id="Phobius"/>
    </source>
</evidence>
<accession>A0A246FKN6</accession>
<protein>
    <recommendedName>
        <fullName evidence="2">histidine kinase</fullName>
        <ecNumber evidence="2">2.7.13.3</ecNumber>
    </recommendedName>
</protein>
<dbReference type="InterPro" id="IPR005467">
    <property type="entry name" value="His_kinase_dom"/>
</dbReference>
<evidence type="ECO:0000256" key="5">
    <source>
        <dbReference type="ARBA" id="ARBA00022777"/>
    </source>
</evidence>